<feature type="domain" description="ABC3 transporter permease C-terminal" evidence="8">
    <location>
        <begin position="288"/>
        <end position="407"/>
    </location>
</feature>
<evidence type="ECO:0000256" key="4">
    <source>
        <dbReference type="ARBA" id="ARBA00022989"/>
    </source>
</evidence>
<evidence type="ECO:0000313" key="10">
    <source>
        <dbReference type="EMBL" id="OGY57002.1"/>
    </source>
</evidence>
<name>A0A1G1YXC4_9BACT</name>
<gene>
    <name evidence="10" type="ORF">A2119_00275</name>
</gene>
<sequence>MRLKYGIQIALKSLKINRSRSLLTVLGILIGITAIIMMMAIGRGAEKLILGEIGGLGAETVVVRPGREPSGPTDIADTLFNDSIGEREADLLGQKTNVPDVIEVAPVVIVPGSVSYEGETYKPTILGSSAEFIGKNFKVFPETGELFGEAEIREKASVAVIGQKVKEELFGESDALGKSIKIKDRKFRIVGIFESKGQVAFFNIDELVVVPYSTAQLYILGINYFHEIILKASGPEYVDRVVHDAEVTLRDAHNIDDPDKDDFFVVTQQGLAEQIQTIIGALTAFLSSVVAIALVVGGVGVMNIMLVSITERTREIGLRKAVGATSKDIMQQFLLESVLLTLIGGVLGIILGGILAYLVSIVLSHLVISTWTFTFPISAVFLGLGVTGAVGLIFGIYPARNAARKHPTEALRYE</sequence>
<organism evidence="10 11">
    <name type="scientific">Candidatus Colwellbacteria bacterium GWA2_46_10</name>
    <dbReference type="NCBI Taxonomy" id="1797684"/>
    <lineage>
        <taxon>Bacteria</taxon>
        <taxon>Candidatus Colwelliibacteriota</taxon>
    </lineage>
</organism>
<dbReference type="EMBL" id="MHIS01000001">
    <property type="protein sequence ID" value="OGY57002.1"/>
    <property type="molecule type" value="Genomic_DNA"/>
</dbReference>
<evidence type="ECO:0000256" key="1">
    <source>
        <dbReference type="ARBA" id="ARBA00004651"/>
    </source>
</evidence>
<evidence type="ECO:0000259" key="9">
    <source>
        <dbReference type="Pfam" id="PF12704"/>
    </source>
</evidence>
<dbReference type="PANTHER" id="PTHR30572:SF4">
    <property type="entry name" value="ABC TRANSPORTER PERMEASE YTRF"/>
    <property type="match status" value="1"/>
</dbReference>
<evidence type="ECO:0000313" key="11">
    <source>
        <dbReference type="Proteomes" id="UP000178179"/>
    </source>
</evidence>
<dbReference type="InterPro" id="IPR025857">
    <property type="entry name" value="MacB_PCD"/>
</dbReference>
<evidence type="ECO:0000259" key="8">
    <source>
        <dbReference type="Pfam" id="PF02687"/>
    </source>
</evidence>
<dbReference type="InterPro" id="IPR003838">
    <property type="entry name" value="ABC3_permease_C"/>
</dbReference>
<comment type="caution">
    <text evidence="10">The sequence shown here is derived from an EMBL/GenBank/DDBJ whole genome shotgun (WGS) entry which is preliminary data.</text>
</comment>
<feature type="transmembrane region" description="Helical" evidence="7">
    <location>
        <begin position="284"/>
        <end position="309"/>
    </location>
</feature>
<dbReference type="GO" id="GO:0005886">
    <property type="term" value="C:plasma membrane"/>
    <property type="evidence" value="ECO:0007669"/>
    <property type="project" value="UniProtKB-SubCell"/>
</dbReference>
<feature type="transmembrane region" description="Helical" evidence="7">
    <location>
        <begin position="21"/>
        <end position="41"/>
    </location>
</feature>
<keyword evidence="3 7" id="KW-0812">Transmembrane</keyword>
<keyword evidence="4 7" id="KW-1133">Transmembrane helix</keyword>
<dbReference type="Pfam" id="PF12704">
    <property type="entry name" value="MacB_PCD"/>
    <property type="match status" value="1"/>
</dbReference>
<evidence type="ECO:0000256" key="7">
    <source>
        <dbReference type="SAM" id="Phobius"/>
    </source>
</evidence>
<proteinExistence type="inferred from homology"/>
<evidence type="ECO:0000256" key="2">
    <source>
        <dbReference type="ARBA" id="ARBA00022475"/>
    </source>
</evidence>
<evidence type="ECO:0008006" key="12">
    <source>
        <dbReference type="Google" id="ProtNLM"/>
    </source>
</evidence>
<dbReference type="GO" id="GO:0022857">
    <property type="term" value="F:transmembrane transporter activity"/>
    <property type="evidence" value="ECO:0007669"/>
    <property type="project" value="TreeGrafter"/>
</dbReference>
<dbReference type="PANTHER" id="PTHR30572">
    <property type="entry name" value="MEMBRANE COMPONENT OF TRANSPORTER-RELATED"/>
    <property type="match status" value="1"/>
</dbReference>
<dbReference type="AlphaFoldDB" id="A0A1G1YXC4"/>
<dbReference type="Pfam" id="PF02687">
    <property type="entry name" value="FtsX"/>
    <property type="match status" value="1"/>
</dbReference>
<keyword evidence="2" id="KW-1003">Cell membrane</keyword>
<protein>
    <recommendedName>
        <fullName evidence="12">Multidrug ABC transporter substrate-binding protein</fullName>
    </recommendedName>
</protein>
<comment type="subcellular location">
    <subcellularLocation>
        <location evidence="1">Cell membrane</location>
        <topology evidence="1">Multi-pass membrane protein</topology>
    </subcellularLocation>
</comment>
<feature type="domain" description="MacB-like periplasmic core" evidence="9">
    <location>
        <begin position="21"/>
        <end position="243"/>
    </location>
</feature>
<dbReference type="InterPro" id="IPR050250">
    <property type="entry name" value="Macrolide_Exporter_MacB"/>
</dbReference>
<evidence type="ECO:0000256" key="6">
    <source>
        <dbReference type="ARBA" id="ARBA00038076"/>
    </source>
</evidence>
<evidence type="ECO:0000256" key="5">
    <source>
        <dbReference type="ARBA" id="ARBA00023136"/>
    </source>
</evidence>
<comment type="similarity">
    <text evidence="6">Belongs to the ABC-4 integral membrane protein family.</text>
</comment>
<dbReference type="Proteomes" id="UP000178179">
    <property type="component" value="Unassembled WGS sequence"/>
</dbReference>
<reference evidence="10 11" key="1">
    <citation type="journal article" date="2016" name="Nat. Commun.">
        <title>Thousands of microbial genomes shed light on interconnected biogeochemical processes in an aquifer system.</title>
        <authorList>
            <person name="Anantharaman K."/>
            <person name="Brown C.T."/>
            <person name="Hug L.A."/>
            <person name="Sharon I."/>
            <person name="Castelle C.J."/>
            <person name="Probst A.J."/>
            <person name="Thomas B.C."/>
            <person name="Singh A."/>
            <person name="Wilkins M.J."/>
            <person name="Karaoz U."/>
            <person name="Brodie E.L."/>
            <person name="Williams K.H."/>
            <person name="Hubbard S.S."/>
            <person name="Banfield J.F."/>
        </authorList>
    </citation>
    <scope>NUCLEOTIDE SEQUENCE [LARGE SCALE GENOMIC DNA]</scope>
</reference>
<feature type="transmembrane region" description="Helical" evidence="7">
    <location>
        <begin position="375"/>
        <end position="397"/>
    </location>
</feature>
<keyword evidence="5 7" id="KW-0472">Membrane</keyword>
<accession>A0A1G1YXC4</accession>
<feature type="transmembrane region" description="Helical" evidence="7">
    <location>
        <begin position="338"/>
        <end position="363"/>
    </location>
</feature>
<evidence type="ECO:0000256" key="3">
    <source>
        <dbReference type="ARBA" id="ARBA00022692"/>
    </source>
</evidence>